<organism evidence="7 8">
    <name type="scientific">Thermonema lapsum</name>
    <dbReference type="NCBI Taxonomy" id="28195"/>
    <lineage>
        <taxon>Bacteria</taxon>
        <taxon>Pseudomonadati</taxon>
        <taxon>Bacteroidota</taxon>
        <taxon>Cytophagia</taxon>
        <taxon>Cytophagales</taxon>
        <taxon>Thermonemataceae</taxon>
        <taxon>Thermonema</taxon>
    </lineage>
</organism>
<comment type="caution">
    <text evidence="7">The sequence shown here is derived from an EMBL/GenBank/DDBJ whole genome shotgun (WGS) entry which is preliminary data.</text>
</comment>
<sequence length="268" mass="31019">MMILAVYVKMLVFLDEIIYFFRNPWLGHPYFPMFYGGGPNLEATWFAFFSAFFISSRRKWLFYFVWLACMGVGLIYASRVAIVMNLISFFFFYTSPYARRWERQFFLIFGAAVFGYLITFIDWQLISEKLVAVQRLLSVGGSEDKGMQGRFHLWSGYAQALRAGWWSGTGAGNTVPVMELLTKKSFGEDNVHNIYMQCFSDFGVIGGLLFLILAFNILKDFIKDRANLFLLSLVLYLIAGLVQFRGGEPYFYLILGLYIGKKYEQPEN</sequence>
<dbReference type="Proteomes" id="UP000537126">
    <property type="component" value="Unassembled WGS sequence"/>
</dbReference>
<feature type="transmembrane region" description="Helical" evidence="5">
    <location>
        <begin position="60"/>
        <end position="93"/>
    </location>
</feature>
<evidence type="ECO:0000256" key="4">
    <source>
        <dbReference type="ARBA" id="ARBA00023136"/>
    </source>
</evidence>
<feature type="transmembrane region" description="Helical" evidence="5">
    <location>
        <begin position="34"/>
        <end position="54"/>
    </location>
</feature>
<evidence type="ECO:0000256" key="5">
    <source>
        <dbReference type="SAM" id="Phobius"/>
    </source>
</evidence>
<dbReference type="PANTHER" id="PTHR37422">
    <property type="entry name" value="TEICHURONIC ACID BIOSYNTHESIS PROTEIN TUAE"/>
    <property type="match status" value="1"/>
</dbReference>
<name>A0A846MT74_9BACT</name>
<gene>
    <name evidence="7" type="ORF">FHS56_002184</name>
</gene>
<feature type="transmembrane region" description="Helical" evidence="5">
    <location>
        <begin position="105"/>
        <end position="126"/>
    </location>
</feature>
<dbReference type="GO" id="GO:0016020">
    <property type="term" value="C:membrane"/>
    <property type="evidence" value="ECO:0007669"/>
    <property type="project" value="UniProtKB-SubCell"/>
</dbReference>
<comment type="subcellular location">
    <subcellularLocation>
        <location evidence="1">Membrane</location>
        <topology evidence="1">Multi-pass membrane protein</topology>
    </subcellularLocation>
</comment>
<feature type="transmembrane region" description="Helical" evidence="5">
    <location>
        <begin position="194"/>
        <end position="215"/>
    </location>
</feature>
<evidence type="ECO:0000256" key="1">
    <source>
        <dbReference type="ARBA" id="ARBA00004141"/>
    </source>
</evidence>
<evidence type="ECO:0000313" key="8">
    <source>
        <dbReference type="Proteomes" id="UP000537126"/>
    </source>
</evidence>
<dbReference type="InterPro" id="IPR051533">
    <property type="entry name" value="WaaL-like"/>
</dbReference>
<dbReference type="EMBL" id="JAASRN010000004">
    <property type="protein sequence ID" value="NIK74655.1"/>
    <property type="molecule type" value="Genomic_DNA"/>
</dbReference>
<keyword evidence="8" id="KW-1185">Reference proteome</keyword>
<evidence type="ECO:0000256" key="2">
    <source>
        <dbReference type="ARBA" id="ARBA00022692"/>
    </source>
</evidence>
<dbReference type="Pfam" id="PF04932">
    <property type="entry name" value="Wzy_C"/>
    <property type="match status" value="1"/>
</dbReference>
<keyword evidence="4 5" id="KW-0472">Membrane</keyword>
<evidence type="ECO:0000256" key="3">
    <source>
        <dbReference type="ARBA" id="ARBA00022989"/>
    </source>
</evidence>
<feature type="transmembrane region" description="Helical" evidence="5">
    <location>
        <begin position="227"/>
        <end position="244"/>
    </location>
</feature>
<evidence type="ECO:0000313" key="7">
    <source>
        <dbReference type="EMBL" id="NIK74655.1"/>
    </source>
</evidence>
<keyword evidence="2 5" id="KW-0812">Transmembrane</keyword>
<protein>
    <recommendedName>
        <fullName evidence="6">O-antigen ligase-related domain-containing protein</fullName>
    </recommendedName>
</protein>
<proteinExistence type="predicted"/>
<feature type="domain" description="O-antigen ligase-related" evidence="6">
    <location>
        <begin position="71"/>
        <end position="211"/>
    </location>
</feature>
<keyword evidence="3 5" id="KW-1133">Transmembrane helix</keyword>
<reference evidence="7 8" key="1">
    <citation type="submission" date="2020-03" db="EMBL/GenBank/DDBJ databases">
        <title>Genomic Encyclopedia of Type Strains, Phase IV (KMG-IV): sequencing the most valuable type-strain genomes for metagenomic binning, comparative biology and taxonomic classification.</title>
        <authorList>
            <person name="Goeker M."/>
        </authorList>
    </citation>
    <scope>NUCLEOTIDE SEQUENCE [LARGE SCALE GENOMIC DNA]</scope>
    <source>
        <strain evidence="7 8">DSM 5718</strain>
    </source>
</reference>
<evidence type="ECO:0000259" key="6">
    <source>
        <dbReference type="Pfam" id="PF04932"/>
    </source>
</evidence>
<dbReference type="InterPro" id="IPR007016">
    <property type="entry name" value="O-antigen_ligase-rel_domated"/>
</dbReference>
<dbReference type="PANTHER" id="PTHR37422:SF13">
    <property type="entry name" value="LIPOPOLYSACCHARIDE BIOSYNTHESIS PROTEIN PA4999-RELATED"/>
    <property type="match status" value="1"/>
</dbReference>
<accession>A0A846MT74</accession>
<dbReference type="AlphaFoldDB" id="A0A846MT74"/>